<name>A0ABR0FTV6_9PEZI</name>
<feature type="region of interest" description="Disordered" evidence="1">
    <location>
        <begin position="1"/>
        <end position="20"/>
    </location>
</feature>
<feature type="compositionally biased region" description="Polar residues" evidence="1">
    <location>
        <begin position="1"/>
        <end position="12"/>
    </location>
</feature>
<dbReference type="EMBL" id="JAFFGZ010000001">
    <property type="protein sequence ID" value="KAK4647378.1"/>
    <property type="molecule type" value="Genomic_DNA"/>
</dbReference>
<dbReference type="PANTHER" id="PTHR32387">
    <property type="entry name" value="WU:FJ29H11"/>
    <property type="match status" value="1"/>
</dbReference>
<evidence type="ECO:0008006" key="4">
    <source>
        <dbReference type="Google" id="ProtNLM"/>
    </source>
</evidence>
<evidence type="ECO:0000313" key="2">
    <source>
        <dbReference type="EMBL" id="KAK4647378.1"/>
    </source>
</evidence>
<evidence type="ECO:0000256" key="1">
    <source>
        <dbReference type="SAM" id="MobiDB-lite"/>
    </source>
</evidence>
<protein>
    <recommendedName>
        <fullName evidence="4">Transposase</fullName>
    </recommendedName>
</protein>
<gene>
    <name evidence="2" type="ORF">QC761_0000340</name>
</gene>
<dbReference type="InterPro" id="IPR052957">
    <property type="entry name" value="Auxin_embryo_med"/>
</dbReference>
<dbReference type="Proteomes" id="UP001322138">
    <property type="component" value="Unassembled WGS sequence"/>
</dbReference>
<dbReference type="PANTHER" id="PTHR32387:SF0">
    <property type="entry name" value="PROTEIN NO VEIN"/>
    <property type="match status" value="1"/>
</dbReference>
<organism evidence="2 3">
    <name type="scientific">Podospora bellae-mahoneyi</name>
    <dbReference type="NCBI Taxonomy" id="2093777"/>
    <lineage>
        <taxon>Eukaryota</taxon>
        <taxon>Fungi</taxon>
        <taxon>Dikarya</taxon>
        <taxon>Ascomycota</taxon>
        <taxon>Pezizomycotina</taxon>
        <taxon>Sordariomycetes</taxon>
        <taxon>Sordariomycetidae</taxon>
        <taxon>Sordariales</taxon>
        <taxon>Podosporaceae</taxon>
        <taxon>Podospora</taxon>
    </lineage>
</organism>
<comment type="caution">
    <text evidence="2">The sequence shown here is derived from an EMBL/GenBank/DDBJ whole genome shotgun (WGS) entry which is preliminary data.</text>
</comment>
<evidence type="ECO:0000313" key="3">
    <source>
        <dbReference type="Proteomes" id="UP001322138"/>
    </source>
</evidence>
<keyword evidence="3" id="KW-1185">Reference proteome</keyword>
<dbReference type="GeneID" id="87890768"/>
<sequence>MSSIGRRSTPEYQNDDDRLPASRQEAIDHILRIRRWQEESGFLTSRAFQGILKTCNSDDLDCGVHHRRFTSRTTWRGGIFSSSSMRYGFKKKNVRAICSAAESSKNVLPQKAYAGERRLIGEKGLRFKSVFKVASSVWIRSGHYSFRFDRDGELGRIRPI</sequence>
<accession>A0ABR0FTV6</accession>
<proteinExistence type="predicted"/>
<reference evidence="2 3" key="1">
    <citation type="journal article" date="2023" name="bioRxiv">
        <title>High-quality genome assemblies of four members of thePodospora anserinaspecies complex.</title>
        <authorList>
            <person name="Ament-Velasquez S.L."/>
            <person name="Vogan A.A."/>
            <person name="Wallerman O."/>
            <person name="Hartmann F."/>
            <person name="Gautier V."/>
            <person name="Silar P."/>
            <person name="Giraud T."/>
            <person name="Johannesson H."/>
        </authorList>
    </citation>
    <scope>NUCLEOTIDE SEQUENCE [LARGE SCALE GENOMIC DNA]</scope>
    <source>
        <strain evidence="2 3">CBS 112042</strain>
    </source>
</reference>
<dbReference type="RefSeq" id="XP_062736354.1">
    <property type="nucleotide sequence ID" value="XM_062871718.1"/>
</dbReference>